<comment type="caution">
    <text evidence="1">The sequence shown here is derived from an EMBL/GenBank/DDBJ whole genome shotgun (WGS) entry which is preliminary data.</text>
</comment>
<accession>A0A0F9IC52</accession>
<reference evidence="1" key="1">
    <citation type="journal article" date="2015" name="Nature">
        <title>Complex archaea that bridge the gap between prokaryotes and eukaryotes.</title>
        <authorList>
            <person name="Spang A."/>
            <person name="Saw J.H."/>
            <person name="Jorgensen S.L."/>
            <person name="Zaremba-Niedzwiedzka K."/>
            <person name="Martijn J."/>
            <person name="Lind A.E."/>
            <person name="van Eijk R."/>
            <person name="Schleper C."/>
            <person name="Guy L."/>
            <person name="Ettema T.J."/>
        </authorList>
    </citation>
    <scope>NUCLEOTIDE SEQUENCE</scope>
</reference>
<name>A0A0F9IC52_9ZZZZ</name>
<dbReference type="EMBL" id="LAZR01019745">
    <property type="protein sequence ID" value="KKL91385.1"/>
    <property type="molecule type" value="Genomic_DNA"/>
</dbReference>
<dbReference type="AlphaFoldDB" id="A0A0F9IC52"/>
<gene>
    <name evidence="1" type="ORF">LCGC14_1895250</name>
</gene>
<evidence type="ECO:0000313" key="1">
    <source>
        <dbReference type="EMBL" id="KKL91385.1"/>
    </source>
</evidence>
<protein>
    <submittedName>
        <fullName evidence="1">Uncharacterized protein</fullName>
    </submittedName>
</protein>
<sequence length="90" mass="9840">MGGRVSASVKLGIETVIGTGDALDSIMLIPLISQWRVPTNCLVVLRGDTCEEPLSRLYVLREPVKGHKILGVCESHHKELSESDRKGDTQ</sequence>
<proteinExistence type="predicted"/>
<organism evidence="1">
    <name type="scientific">marine sediment metagenome</name>
    <dbReference type="NCBI Taxonomy" id="412755"/>
    <lineage>
        <taxon>unclassified sequences</taxon>
        <taxon>metagenomes</taxon>
        <taxon>ecological metagenomes</taxon>
    </lineage>
</organism>